<dbReference type="AlphaFoldDB" id="A0A8T0GKG6"/>
<proteinExistence type="predicted"/>
<reference evidence="2" key="1">
    <citation type="submission" date="2020-06" db="EMBL/GenBank/DDBJ databases">
        <title>WGS assembly of Ceratodon purpureus strain R40.</title>
        <authorList>
            <person name="Carey S.B."/>
            <person name="Jenkins J."/>
            <person name="Shu S."/>
            <person name="Lovell J.T."/>
            <person name="Sreedasyam A."/>
            <person name="Maumus F."/>
            <person name="Tiley G.P."/>
            <person name="Fernandez-Pozo N."/>
            <person name="Barry K."/>
            <person name="Chen C."/>
            <person name="Wang M."/>
            <person name="Lipzen A."/>
            <person name="Daum C."/>
            <person name="Saski C.A."/>
            <person name="Payton A.C."/>
            <person name="Mcbreen J.C."/>
            <person name="Conrad R.E."/>
            <person name="Kollar L.M."/>
            <person name="Olsson S."/>
            <person name="Huttunen S."/>
            <person name="Landis J.B."/>
            <person name="Wickett N.J."/>
            <person name="Johnson M.G."/>
            <person name="Rensing S.A."/>
            <person name="Grimwood J."/>
            <person name="Schmutz J."/>
            <person name="Mcdaniel S.F."/>
        </authorList>
    </citation>
    <scope>NUCLEOTIDE SEQUENCE</scope>
    <source>
        <strain evidence="2">R40</strain>
    </source>
</reference>
<organism evidence="2 3">
    <name type="scientific">Ceratodon purpureus</name>
    <name type="common">Fire moss</name>
    <name type="synonym">Dicranum purpureum</name>
    <dbReference type="NCBI Taxonomy" id="3225"/>
    <lineage>
        <taxon>Eukaryota</taxon>
        <taxon>Viridiplantae</taxon>
        <taxon>Streptophyta</taxon>
        <taxon>Embryophyta</taxon>
        <taxon>Bryophyta</taxon>
        <taxon>Bryophytina</taxon>
        <taxon>Bryopsida</taxon>
        <taxon>Dicranidae</taxon>
        <taxon>Pseudoditrichales</taxon>
        <taxon>Ditrichaceae</taxon>
        <taxon>Ceratodon</taxon>
    </lineage>
</organism>
<protein>
    <submittedName>
        <fullName evidence="2">Uncharacterized protein</fullName>
    </submittedName>
</protein>
<evidence type="ECO:0000313" key="2">
    <source>
        <dbReference type="EMBL" id="KAG0558218.1"/>
    </source>
</evidence>
<dbReference type="EMBL" id="CM026431">
    <property type="protein sequence ID" value="KAG0558218.1"/>
    <property type="molecule type" value="Genomic_DNA"/>
</dbReference>
<keyword evidence="3" id="KW-1185">Reference proteome</keyword>
<accession>A0A8T0GKG6</accession>
<sequence>MEALGRAQTQTQRKRKRKRERDNVLSRNSPQLECRLCFVVSLFSPIVPFCGASSPGGGAVSLAIAAPSTSTSRVSARAAAAASSSLCRHLCNRGRDSFLVCVFPGARVWGYEERGGEGTGGGGGDSCAGFWRGEDAERAGVLVWVEGGVGD</sequence>
<evidence type="ECO:0000256" key="1">
    <source>
        <dbReference type="SAM" id="MobiDB-lite"/>
    </source>
</evidence>
<dbReference type="Proteomes" id="UP000822688">
    <property type="component" value="Chromosome 10"/>
</dbReference>
<gene>
    <name evidence="2" type="ORF">KC19_10G012800</name>
</gene>
<name>A0A8T0GKG6_CERPU</name>
<evidence type="ECO:0000313" key="3">
    <source>
        <dbReference type="Proteomes" id="UP000822688"/>
    </source>
</evidence>
<feature type="region of interest" description="Disordered" evidence="1">
    <location>
        <begin position="1"/>
        <end position="24"/>
    </location>
</feature>
<comment type="caution">
    <text evidence="2">The sequence shown here is derived from an EMBL/GenBank/DDBJ whole genome shotgun (WGS) entry which is preliminary data.</text>
</comment>